<feature type="transmembrane region" description="Helical" evidence="6">
    <location>
        <begin position="12"/>
        <end position="32"/>
    </location>
</feature>
<proteinExistence type="predicted"/>
<keyword evidence="4 6" id="KW-1133">Transmembrane helix</keyword>
<evidence type="ECO:0000256" key="2">
    <source>
        <dbReference type="ARBA" id="ARBA00022475"/>
    </source>
</evidence>
<reference evidence="7 8" key="1">
    <citation type="submission" date="2021-01" db="EMBL/GenBank/DDBJ databases">
        <title>Biogeographic distribution of Paracoccus.</title>
        <authorList>
            <person name="Hollensteiner J."/>
            <person name="Leineberger J."/>
            <person name="Brinkhoff T."/>
            <person name="Daniel R."/>
        </authorList>
    </citation>
    <scope>NUCLEOTIDE SEQUENCE [LARGE SCALE GENOMIC DNA]</scope>
    <source>
        <strain evidence="7 8">LMG25392</strain>
    </source>
</reference>
<dbReference type="NCBIfam" id="TIGR04408">
    <property type="entry name" value="LptG_lptG"/>
    <property type="match status" value="1"/>
</dbReference>
<evidence type="ECO:0000256" key="3">
    <source>
        <dbReference type="ARBA" id="ARBA00022692"/>
    </source>
</evidence>
<dbReference type="InterPro" id="IPR030923">
    <property type="entry name" value="LptG"/>
</dbReference>
<feature type="transmembrane region" description="Helical" evidence="6">
    <location>
        <begin position="287"/>
        <end position="305"/>
    </location>
</feature>
<dbReference type="Proteomes" id="UP001218412">
    <property type="component" value="Chromosome"/>
</dbReference>
<accession>A0ABY7STL2</accession>
<keyword evidence="2" id="KW-1003">Cell membrane</keyword>
<sequence length="370" mass="39752">MILARYVSRRFLRSLLLIGGVFLLILLLIDMIEMIRRFASRDIGLSGAFRLAALNIAGSFYSILPLITVLAGIALFLGLSRSSEMVAIRASGRSALKVVTAPAVTAALVGALAVGLVNPLVAVTGARFDAAVSEIEREGRQTVSIGDRAVWLRQAVIDDSGQEAGQVVIRARRASPDATTLYDATFLVFDGGSGPVRRIEAHEARLSPGEWRLSGVRDYPLDQPNPEAQAEASETVTLASDLTAQRIRDGFGRPEAVPVWQLPGFIAGLERAGFRADRHRVWFQMELARPFLMAAMLFVAAAFTMRHLRGRSAGTAVLLAFGAGIGLFFLRNLAQVLGDNGQIAPAMAAWTPPLVGILLAVALILQREDG</sequence>
<keyword evidence="3 6" id="KW-0812">Transmembrane</keyword>
<feature type="transmembrane region" description="Helical" evidence="6">
    <location>
        <begin position="312"/>
        <end position="331"/>
    </location>
</feature>
<feature type="transmembrane region" description="Helical" evidence="6">
    <location>
        <begin position="98"/>
        <end position="117"/>
    </location>
</feature>
<comment type="subcellular location">
    <subcellularLocation>
        <location evidence="1">Cell membrane</location>
        <topology evidence="1">Multi-pass membrane protein</topology>
    </subcellularLocation>
</comment>
<dbReference type="EMBL" id="CP067134">
    <property type="protein sequence ID" value="WCR10159.1"/>
    <property type="molecule type" value="Genomic_DNA"/>
</dbReference>
<feature type="transmembrane region" description="Helical" evidence="6">
    <location>
        <begin position="343"/>
        <end position="365"/>
    </location>
</feature>
<dbReference type="Pfam" id="PF03739">
    <property type="entry name" value="LptF_LptG"/>
    <property type="match status" value="1"/>
</dbReference>
<evidence type="ECO:0000256" key="6">
    <source>
        <dbReference type="SAM" id="Phobius"/>
    </source>
</evidence>
<keyword evidence="8" id="KW-1185">Reference proteome</keyword>
<dbReference type="InterPro" id="IPR005495">
    <property type="entry name" value="LptG/LptF_permease"/>
</dbReference>
<evidence type="ECO:0000256" key="1">
    <source>
        <dbReference type="ARBA" id="ARBA00004651"/>
    </source>
</evidence>
<protein>
    <submittedName>
        <fullName evidence="7">LPS export ABC transporter permease LptG</fullName>
    </submittedName>
</protein>
<evidence type="ECO:0000313" key="7">
    <source>
        <dbReference type="EMBL" id="WCR10159.1"/>
    </source>
</evidence>
<gene>
    <name evidence="7" type="primary">lptG</name>
    <name evidence="7" type="ORF">JHW45_13960</name>
</gene>
<evidence type="ECO:0000256" key="5">
    <source>
        <dbReference type="ARBA" id="ARBA00023136"/>
    </source>
</evidence>
<name>A0ABY7STL2_9RHOB</name>
<keyword evidence="5 6" id="KW-0472">Membrane</keyword>
<evidence type="ECO:0000313" key="8">
    <source>
        <dbReference type="Proteomes" id="UP001218412"/>
    </source>
</evidence>
<dbReference type="RefSeq" id="WP_272858218.1">
    <property type="nucleotide sequence ID" value="NZ_CP067134.1"/>
</dbReference>
<organism evidence="7 8">
    <name type="scientific">Paracoccus stylophorae</name>
    <dbReference type="NCBI Taxonomy" id="659350"/>
    <lineage>
        <taxon>Bacteria</taxon>
        <taxon>Pseudomonadati</taxon>
        <taxon>Pseudomonadota</taxon>
        <taxon>Alphaproteobacteria</taxon>
        <taxon>Rhodobacterales</taxon>
        <taxon>Paracoccaceae</taxon>
        <taxon>Paracoccus</taxon>
    </lineage>
</organism>
<evidence type="ECO:0000256" key="4">
    <source>
        <dbReference type="ARBA" id="ARBA00022989"/>
    </source>
</evidence>
<dbReference type="PANTHER" id="PTHR33529">
    <property type="entry name" value="SLR0882 PROTEIN-RELATED"/>
    <property type="match status" value="1"/>
</dbReference>
<dbReference type="PANTHER" id="PTHR33529:SF2">
    <property type="entry name" value="LIPOPOLYSACCHARIDE EXPORT SYSTEM PERMEASE PROTEIN LPTG"/>
    <property type="match status" value="1"/>
</dbReference>
<feature type="transmembrane region" description="Helical" evidence="6">
    <location>
        <begin position="52"/>
        <end position="77"/>
    </location>
</feature>